<evidence type="ECO:0000313" key="10">
    <source>
        <dbReference type="Proteomes" id="UP000235739"/>
    </source>
</evidence>
<comment type="catalytic activity">
    <reaction evidence="5 7">
        <text>L-glutamine + H2O = L-glutamate + NH4(+)</text>
        <dbReference type="Rhea" id="RHEA:15889"/>
        <dbReference type="ChEBI" id="CHEBI:15377"/>
        <dbReference type="ChEBI" id="CHEBI:28938"/>
        <dbReference type="ChEBI" id="CHEBI:29985"/>
        <dbReference type="ChEBI" id="CHEBI:58359"/>
        <dbReference type="EC" id="3.5.1.2"/>
    </reaction>
</comment>
<dbReference type="NCBIfam" id="TIGR03814">
    <property type="entry name" value="Gln_ase"/>
    <property type="match status" value="1"/>
</dbReference>
<dbReference type="EMBL" id="SPDS01000001">
    <property type="protein sequence ID" value="TFH56042.1"/>
    <property type="molecule type" value="Genomic_DNA"/>
</dbReference>
<dbReference type="EMBL" id="PNQX01000004">
    <property type="protein sequence ID" value="PMQ18620.1"/>
    <property type="molecule type" value="Genomic_DNA"/>
</dbReference>
<dbReference type="InterPro" id="IPR015868">
    <property type="entry name" value="Glutaminase"/>
</dbReference>
<dbReference type="InterPro" id="IPR012338">
    <property type="entry name" value="Beta-lactam/transpept-like"/>
</dbReference>
<dbReference type="FunFam" id="3.40.710.10:FF:000005">
    <property type="entry name" value="Glutaminase"/>
    <property type="match status" value="1"/>
</dbReference>
<evidence type="ECO:0000313" key="8">
    <source>
        <dbReference type="EMBL" id="PMQ18620.1"/>
    </source>
</evidence>
<comment type="subunit">
    <text evidence="2 7">Homotetramer.</text>
</comment>
<proteinExistence type="inferred from homology"/>
<reference evidence="8 10" key="1">
    <citation type="journal article" date="2017" name="Elife">
        <title>Extensive horizontal gene transfer in cheese-associated bacteria.</title>
        <authorList>
            <person name="Bonham K.S."/>
            <person name="Wolfe B.E."/>
            <person name="Dutton R.J."/>
        </authorList>
    </citation>
    <scope>NUCLEOTIDE SEQUENCE [LARGE SCALE GENOMIC DNA]</scope>
    <source>
        <strain evidence="8 10">JB182</strain>
    </source>
</reference>
<feature type="binding site" evidence="7">
    <location>
        <position position="92"/>
    </location>
    <ligand>
        <name>substrate</name>
    </ligand>
</feature>
<dbReference type="GO" id="GO:0006537">
    <property type="term" value="P:glutamate biosynthetic process"/>
    <property type="evidence" value="ECO:0007669"/>
    <property type="project" value="TreeGrafter"/>
</dbReference>
<dbReference type="PANTHER" id="PTHR12544">
    <property type="entry name" value="GLUTAMINASE"/>
    <property type="match status" value="1"/>
</dbReference>
<dbReference type="NCBIfam" id="NF009020">
    <property type="entry name" value="PRK12356.1"/>
    <property type="match status" value="1"/>
</dbReference>
<dbReference type="HAMAP" id="MF_00313">
    <property type="entry name" value="Glutaminase"/>
    <property type="match status" value="1"/>
</dbReference>
<protein>
    <recommendedName>
        <fullName evidence="6 7">Glutaminase</fullName>
        <ecNumber evidence="3 7">3.5.1.2</ecNumber>
    </recommendedName>
</protein>
<dbReference type="SUPFAM" id="SSF56601">
    <property type="entry name" value="beta-lactamase/transpeptidase-like"/>
    <property type="match status" value="1"/>
</dbReference>
<dbReference type="RefSeq" id="WP_013350378.1">
    <property type="nucleotide sequence ID" value="NZ_JABUYH010000003.1"/>
</dbReference>
<evidence type="ECO:0000256" key="6">
    <source>
        <dbReference type="ARBA" id="ARBA00070405"/>
    </source>
</evidence>
<evidence type="ECO:0000256" key="3">
    <source>
        <dbReference type="ARBA" id="ARBA00012918"/>
    </source>
</evidence>
<evidence type="ECO:0000256" key="7">
    <source>
        <dbReference type="HAMAP-Rule" id="MF_00313"/>
    </source>
</evidence>
<feature type="binding site" evidence="7">
    <location>
        <position position="143"/>
    </location>
    <ligand>
        <name>substrate</name>
    </ligand>
</feature>
<keyword evidence="4 7" id="KW-0378">Hydrolase</keyword>
<gene>
    <name evidence="7 9" type="primary">glsA</name>
    <name evidence="8" type="ORF">CIK84_17595</name>
    <name evidence="9" type="ORF">EXY26_02960</name>
</gene>
<feature type="binding site" evidence="7">
    <location>
        <position position="270"/>
    </location>
    <ligand>
        <name>substrate</name>
    </ligand>
</feature>
<accession>A0A2N7RXJ9</accession>
<evidence type="ECO:0000256" key="5">
    <source>
        <dbReference type="ARBA" id="ARBA00049534"/>
    </source>
</evidence>
<evidence type="ECO:0000256" key="2">
    <source>
        <dbReference type="ARBA" id="ARBA00011881"/>
    </source>
</evidence>
<dbReference type="PANTHER" id="PTHR12544:SF48">
    <property type="entry name" value="GLUTAMINASE 1"/>
    <property type="match status" value="1"/>
</dbReference>
<dbReference type="Pfam" id="PF04960">
    <property type="entry name" value="Glutaminase"/>
    <property type="match status" value="1"/>
</dbReference>
<organism evidence="8 10">
    <name type="scientific">Glutamicibacter arilaitensis</name>
    <dbReference type="NCBI Taxonomy" id="256701"/>
    <lineage>
        <taxon>Bacteria</taxon>
        <taxon>Bacillati</taxon>
        <taxon>Actinomycetota</taxon>
        <taxon>Actinomycetes</taxon>
        <taxon>Micrococcales</taxon>
        <taxon>Micrococcaceae</taxon>
        <taxon>Glutamicibacter</taxon>
    </lineage>
</organism>
<name>A0A2N7RXJ9_9MICC</name>
<feature type="binding site" evidence="7">
    <location>
        <position position="218"/>
    </location>
    <ligand>
        <name>substrate</name>
    </ligand>
</feature>
<dbReference type="AlphaFoldDB" id="A0A2N7RXJ9"/>
<dbReference type="OMA" id="RNPMINS"/>
<comment type="similarity">
    <text evidence="1 7">Belongs to the glutaminase family.</text>
</comment>
<dbReference type="Proteomes" id="UP000297638">
    <property type="component" value="Unassembled WGS sequence"/>
</dbReference>
<keyword evidence="7" id="KW-0007">Acetylation</keyword>
<feature type="binding site" evidence="7">
    <location>
        <position position="194"/>
    </location>
    <ligand>
        <name>substrate</name>
    </ligand>
</feature>
<dbReference type="EC" id="3.5.1.2" evidence="3 7"/>
<evidence type="ECO:0000256" key="1">
    <source>
        <dbReference type="ARBA" id="ARBA00011076"/>
    </source>
</evidence>
<feature type="binding site" evidence="7">
    <location>
        <position position="187"/>
    </location>
    <ligand>
        <name>substrate</name>
    </ligand>
</feature>
<comment type="caution">
    <text evidence="8">The sequence shown here is derived from an EMBL/GenBank/DDBJ whole genome shotgun (WGS) entry which is preliminary data.</text>
</comment>
<feature type="binding site" evidence="7">
    <location>
        <position position="288"/>
    </location>
    <ligand>
        <name>substrate</name>
    </ligand>
</feature>
<sequence length="342" mass="36478">MNYPSEGNNETIPTDFDDVVQHVSTGALEHDRIDALLQEAHERYADADEGLLAHYIPILGQADPDLFGIAMSHVGGSVHTVGDCDYQFSIQSISKMFVYALVVQEHGREEVRERIGVNNTGMSFNSVMAVELNNGHPMNPMVNAGAIATTAMMPGKTAAKKWENVREGLSAFAGRPLTLDDEVYHSESLANERNKALGRLLKSYGRLENDPHDAVDVYTKQCSLNVTAHDLAVMGATLADGGVNPVTGKRVVDADVCRDTLATVASNGLYERSGEWLFEIGIPAKSGVSGGIVAVAPGKGAIGAFSPPLDMAGNSVRAQLAIGQLSRAMGLNLFASAPEKRT</sequence>
<dbReference type="GeneID" id="303186627"/>
<dbReference type="Proteomes" id="UP000235739">
    <property type="component" value="Unassembled WGS sequence"/>
</dbReference>
<evidence type="ECO:0000313" key="9">
    <source>
        <dbReference type="EMBL" id="TFH56042.1"/>
    </source>
</evidence>
<dbReference type="Gene3D" id="3.40.710.10">
    <property type="entry name" value="DD-peptidase/beta-lactamase superfamily"/>
    <property type="match status" value="1"/>
</dbReference>
<dbReference type="GO" id="GO:0004359">
    <property type="term" value="F:glutaminase activity"/>
    <property type="evidence" value="ECO:0007669"/>
    <property type="project" value="UniProtKB-UniRule"/>
</dbReference>
<reference evidence="9 11" key="2">
    <citation type="submission" date="2019-03" db="EMBL/GenBank/DDBJ databases">
        <title>Glutamicibacter sp. LJH19 genome.</title>
        <authorList>
            <person name="Sinai Borker S."/>
            <person name="Kumar R."/>
        </authorList>
    </citation>
    <scope>NUCLEOTIDE SEQUENCE [LARGE SCALE GENOMIC DNA]</scope>
    <source>
        <strain evidence="9 11">LJH19</strain>
    </source>
</reference>
<dbReference type="GO" id="GO:0006543">
    <property type="term" value="P:L-glutamine catabolic process"/>
    <property type="evidence" value="ECO:0007669"/>
    <property type="project" value="TreeGrafter"/>
</dbReference>
<evidence type="ECO:0000313" key="11">
    <source>
        <dbReference type="Proteomes" id="UP000297638"/>
    </source>
</evidence>
<evidence type="ECO:0000256" key="4">
    <source>
        <dbReference type="ARBA" id="ARBA00022801"/>
    </source>
</evidence>